<reference evidence="2 3" key="1">
    <citation type="submission" date="2017-01" db="EMBL/GenBank/DDBJ databases">
        <title>A new Hymenobacter.</title>
        <authorList>
            <person name="Liang Y."/>
            <person name="Feng F."/>
        </authorList>
    </citation>
    <scope>NUCLEOTIDE SEQUENCE [LARGE SCALE GENOMIC DNA]</scope>
    <source>
        <strain evidence="2">MIMBbqt21</strain>
    </source>
</reference>
<comment type="caution">
    <text evidence="2">The sequence shown here is derived from an EMBL/GenBank/DDBJ whole genome shotgun (WGS) entry which is preliminary data.</text>
</comment>
<dbReference type="InterPro" id="IPR000182">
    <property type="entry name" value="GNAT_dom"/>
</dbReference>
<evidence type="ECO:0000259" key="1">
    <source>
        <dbReference type="PROSITE" id="PS51186"/>
    </source>
</evidence>
<dbReference type="PROSITE" id="PS51186">
    <property type="entry name" value="GNAT"/>
    <property type="match status" value="1"/>
</dbReference>
<dbReference type="PANTHER" id="PTHR43415">
    <property type="entry name" value="SPERMIDINE N(1)-ACETYLTRANSFERASE"/>
    <property type="match status" value="1"/>
</dbReference>
<dbReference type="Pfam" id="PF13302">
    <property type="entry name" value="Acetyltransf_3"/>
    <property type="match status" value="1"/>
</dbReference>
<dbReference type="GO" id="GO:0016747">
    <property type="term" value="F:acyltransferase activity, transferring groups other than amino-acyl groups"/>
    <property type="evidence" value="ECO:0007669"/>
    <property type="project" value="InterPro"/>
</dbReference>
<organism evidence="2 3">
    <name type="scientific">Hymenobacter crusticola</name>
    <dbReference type="NCBI Taxonomy" id="1770526"/>
    <lineage>
        <taxon>Bacteria</taxon>
        <taxon>Pseudomonadati</taxon>
        <taxon>Bacteroidota</taxon>
        <taxon>Cytophagia</taxon>
        <taxon>Cytophagales</taxon>
        <taxon>Hymenobacteraceae</taxon>
        <taxon>Hymenobacter</taxon>
    </lineage>
</organism>
<dbReference type="Gene3D" id="3.40.630.30">
    <property type="match status" value="1"/>
</dbReference>
<gene>
    <name evidence="2" type="ORF">BXP70_27965</name>
</gene>
<feature type="domain" description="N-acetyltransferase" evidence="1">
    <location>
        <begin position="2"/>
        <end position="163"/>
    </location>
</feature>
<dbReference type="PANTHER" id="PTHR43415:SF3">
    <property type="entry name" value="GNAT-FAMILY ACETYLTRANSFERASE"/>
    <property type="match status" value="1"/>
</dbReference>
<keyword evidence="2" id="KW-0808">Transferase</keyword>
<dbReference type="EMBL" id="MTSE01000051">
    <property type="protein sequence ID" value="OUJ68402.1"/>
    <property type="molecule type" value="Genomic_DNA"/>
</dbReference>
<keyword evidence="3" id="KW-1185">Reference proteome</keyword>
<dbReference type="InterPro" id="IPR016181">
    <property type="entry name" value="Acyl_CoA_acyltransferase"/>
</dbReference>
<proteinExistence type="predicted"/>
<protein>
    <submittedName>
        <fullName evidence="2">GNAT family N-acetyltransferase</fullName>
    </submittedName>
</protein>
<evidence type="ECO:0000313" key="3">
    <source>
        <dbReference type="Proteomes" id="UP000194873"/>
    </source>
</evidence>
<dbReference type="AlphaFoldDB" id="A0A243W5G5"/>
<name>A0A243W5G5_9BACT</name>
<dbReference type="Proteomes" id="UP000194873">
    <property type="component" value="Unassembled WGS sequence"/>
</dbReference>
<dbReference type="OrthoDB" id="6290225at2"/>
<dbReference type="SUPFAM" id="SSF55729">
    <property type="entry name" value="Acyl-CoA N-acyltransferases (Nat)"/>
    <property type="match status" value="1"/>
</dbReference>
<evidence type="ECO:0000313" key="2">
    <source>
        <dbReference type="EMBL" id="OUJ68402.1"/>
    </source>
</evidence>
<sequence length="181" mass="20341">MIQLLPLQLAQAPIFYRWLQDPEVIRYSLSVFQDLTTLPQVEQWLAATLQDPRSLTLGIYLADTGALIGYTGLSGISARNQSGEYFILLGEKRYWGRGLGTEVTRQVLARGFQELGLQRIMLTVSEPNQGALKAYLRAGFQLEGRLRQACYRQHAFHDKLVLAVLRSEWPALHAARGGLQA</sequence>
<accession>A0A243W5G5</accession>